<protein>
    <submittedName>
        <fullName evidence="1">Uncharacterized protein</fullName>
    </submittedName>
</protein>
<keyword evidence="2" id="KW-1185">Reference proteome</keyword>
<sequence length="135" mass="14128">MSWNSGGPLTYSEDSVSFRTPSGNIGCLWYVQTDMDIDQVVCHLAVRDTPPTPKPADCGPGPGWATDHVVLEPTGATDGICTGGLQVPLAANVLPYGSALVAGDYGCLSEEAGVTCAHTGTGRAFFVSREKFEAY</sequence>
<dbReference type="EMBL" id="PDCN02000002">
    <property type="protein sequence ID" value="PIB77173.1"/>
    <property type="molecule type" value="Genomic_DNA"/>
</dbReference>
<proteinExistence type="predicted"/>
<evidence type="ECO:0000313" key="2">
    <source>
        <dbReference type="Proteomes" id="UP000230551"/>
    </source>
</evidence>
<comment type="caution">
    <text evidence="1">The sequence shown here is derived from an EMBL/GenBank/DDBJ whole genome shotgun (WGS) entry which is preliminary data.</text>
</comment>
<gene>
    <name evidence="1" type="ORF">CQY22_002670</name>
</gene>
<name>A0A2G5PGL6_9MYCO</name>
<dbReference type="STRING" id="85968.GCA_900073015_01986"/>
<evidence type="ECO:0000313" key="1">
    <source>
        <dbReference type="EMBL" id="PIB77173.1"/>
    </source>
</evidence>
<dbReference type="Proteomes" id="UP000230551">
    <property type="component" value="Unassembled WGS sequence"/>
</dbReference>
<dbReference type="AlphaFoldDB" id="A0A2G5PGL6"/>
<organism evidence="1 2">
    <name type="scientific">Mycolicibacterium brumae</name>
    <dbReference type="NCBI Taxonomy" id="85968"/>
    <lineage>
        <taxon>Bacteria</taxon>
        <taxon>Bacillati</taxon>
        <taxon>Actinomycetota</taxon>
        <taxon>Actinomycetes</taxon>
        <taxon>Mycobacteriales</taxon>
        <taxon>Mycobacteriaceae</taxon>
        <taxon>Mycolicibacterium</taxon>
    </lineage>
</organism>
<reference evidence="1 2" key="1">
    <citation type="journal article" date="2017" name="Infect. Genet. Evol.">
        <title>The new phylogeny of the genus Mycobacterium: The old and the news.</title>
        <authorList>
            <person name="Tortoli E."/>
            <person name="Fedrizzi T."/>
            <person name="Meehan C.J."/>
            <person name="Trovato A."/>
            <person name="Grottola A."/>
            <person name="Giacobazzi E."/>
            <person name="Serpini G.F."/>
            <person name="Tagliazucchi S."/>
            <person name="Fabio A."/>
            <person name="Bettua C."/>
            <person name="Bertorelli R."/>
            <person name="Frascaro F."/>
            <person name="De Sanctis V."/>
            <person name="Pecorari M."/>
            <person name="Jousson O."/>
            <person name="Segata N."/>
            <person name="Cirillo D.M."/>
        </authorList>
    </citation>
    <scope>NUCLEOTIDE SEQUENCE [LARGE SCALE GENOMIC DNA]</scope>
    <source>
        <strain evidence="1 2">CIP1034565</strain>
    </source>
</reference>
<accession>A0A2G5PGL6</accession>